<feature type="compositionally biased region" description="Acidic residues" evidence="1">
    <location>
        <begin position="614"/>
        <end position="625"/>
    </location>
</feature>
<feature type="compositionally biased region" description="Polar residues" evidence="1">
    <location>
        <begin position="600"/>
        <end position="610"/>
    </location>
</feature>
<dbReference type="EMBL" id="HBKQ01037933">
    <property type="protein sequence ID" value="CAE2259932.1"/>
    <property type="molecule type" value="Transcribed_RNA"/>
</dbReference>
<reference evidence="2" key="1">
    <citation type="submission" date="2021-01" db="EMBL/GenBank/DDBJ databases">
        <authorList>
            <person name="Corre E."/>
            <person name="Pelletier E."/>
            <person name="Niang G."/>
            <person name="Scheremetjew M."/>
            <person name="Finn R."/>
            <person name="Kale V."/>
            <person name="Holt S."/>
            <person name="Cochrane G."/>
            <person name="Meng A."/>
            <person name="Brown T."/>
            <person name="Cohen L."/>
        </authorList>
    </citation>
    <scope>NUCLEOTIDE SEQUENCE</scope>
    <source>
        <strain evidence="2">Isolate 1302-5</strain>
    </source>
</reference>
<accession>A0A7S4JD90</accession>
<dbReference type="GO" id="GO:0005975">
    <property type="term" value="P:carbohydrate metabolic process"/>
    <property type="evidence" value="ECO:0007669"/>
    <property type="project" value="TreeGrafter"/>
</dbReference>
<dbReference type="InterPro" id="IPR036514">
    <property type="entry name" value="SGNH_hydro_sf"/>
</dbReference>
<feature type="region of interest" description="Disordered" evidence="1">
    <location>
        <begin position="574"/>
        <end position="625"/>
    </location>
</feature>
<dbReference type="SUPFAM" id="SSF52266">
    <property type="entry name" value="SGNH hydrolase"/>
    <property type="match status" value="1"/>
</dbReference>
<dbReference type="PANTHER" id="PTHR22901:SF0">
    <property type="entry name" value="SIALATE O-ACETYLESTERASE"/>
    <property type="match status" value="1"/>
</dbReference>
<dbReference type="InterPro" id="IPR039329">
    <property type="entry name" value="SIAE"/>
</dbReference>
<dbReference type="AlphaFoldDB" id="A0A7S4JD90"/>
<sequence length="625" mass="67700">MASHLRYTSTRNDTVASVRDGKYDDVRIFGLESNSNFAQPWSRPSDALEGGTFLSYSASCWYFAESLRDALGPRKSPPLGLIHVSAAQSSIVDWMDDDALAKCKDVPPRGADNPAGYFDARVAPFADAVTVRGFLWYAGEADMAYDAVLGSYARKSGYACLQVEMVRSWRTRFAATPGTTDIQAPFGIVTLHPTGAMGKPADAGTMRWAQTGGYGVLPNPAMRETFQAQAYDLGDLYSGRECYDAGCCGTDTRRWAYSPVAPGNMCHGEGGGDAKCREICESGRCDGYCSSLAGTNFLAGPEQPRTKRAVGERLAGAAAATAYGNGSPITGPTIAGCKKDGNTLVVRFHKALLAGDVVDVRDYKGGMSKMEVLIDPDHFCAQRSRSDPTRCVDDGYGHEIEGGAVDSSKWMTVDISSDASVDTGGQGSGRNEIIADLSSTGGVAHAVRYAWEGSCCSDDEIAPGTECPTASCPVVGRMSNLPANPFIAKITRLGRCECLHPQTCHMFDEHAPHWHDPLAAKGWKFLAVVAGIAALTLGGVRRWRRRAWEDEEEDYELEKLTGEHARFLTEGFAEVAQEDEDDNDERRPYKDDVDVEGETSRLTNGESSSPDAFHEEDEEEDFDVW</sequence>
<name>A0A7S4JD90_9STRA</name>
<dbReference type="Gene3D" id="3.40.50.1110">
    <property type="entry name" value="SGNH hydrolase"/>
    <property type="match status" value="1"/>
</dbReference>
<dbReference type="GO" id="GO:0001681">
    <property type="term" value="F:sialate O-acetylesterase activity"/>
    <property type="evidence" value="ECO:0007669"/>
    <property type="project" value="InterPro"/>
</dbReference>
<dbReference type="PANTHER" id="PTHR22901">
    <property type="entry name" value="SIALATE O-ACETYLESTERASE"/>
    <property type="match status" value="1"/>
</dbReference>
<gene>
    <name evidence="2" type="ORF">OAUR00152_LOCUS26201</name>
</gene>
<evidence type="ECO:0000256" key="1">
    <source>
        <dbReference type="SAM" id="MobiDB-lite"/>
    </source>
</evidence>
<protein>
    <recommendedName>
        <fullName evidence="3">Sialate O-acetylesterase domain-containing protein</fullName>
    </recommendedName>
</protein>
<evidence type="ECO:0008006" key="3">
    <source>
        <dbReference type="Google" id="ProtNLM"/>
    </source>
</evidence>
<evidence type="ECO:0000313" key="2">
    <source>
        <dbReference type="EMBL" id="CAE2259932.1"/>
    </source>
</evidence>
<organism evidence="2">
    <name type="scientific">Odontella aurita</name>
    <dbReference type="NCBI Taxonomy" id="265563"/>
    <lineage>
        <taxon>Eukaryota</taxon>
        <taxon>Sar</taxon>
        <taxon>Stramenopiles</taxon>
        <taxon>Ochrophyta</taxon>
        <taxon>Bacillariophyta</taxon>
        <taxon>Mediophyceae</taxon>
        <taxon>Biddulphiophycidae</taxon>
        <taxon>Eupodiscales</taxon>
        <taxon>Odontellaceae</taxon>
        <taxon>Odontella</taxon>
    </lineage>
</organism>
<proteinExistence type="predicted"/>